<proteinExistence type="predicted"/>
<gene>
    <name evidence="2" type="ORF">VF08_12450</name>
</gene>
<sequence>MKSIFLPKVIDDNPYIKQLKLHLKKLDIELVFPDTSSSRTLFLSTVFFPQKADIIHLHWLHPFFVHSKNPLVNIIKFVIIILELMILKIIGIKIIWTVHNIKNHENKNLALDRIYSLTVAKLANAMIAHCHIAKKEIVKKFSVKNADKIFVVPHGNYIEAYDNKIGKLNARKILGLQDSSMVFLFLGTIRAYKGVFELIDQFSQLNSDKSNNIQLVIAGRVYDDSQEITDTLKEKIAKDPRIKFFPGFVPDDEVQVYMNACDVVIFPYRDILTSGAVILAMSFGRACIAPCKGCIGEVLDEQGAFLYQIDDKKGLMKAMNSAIEKQHELLSMGQYNFKLAQQYNWDYIAQMTADVYRHCL</sequence>
<organism evidence="2 3">
    <name type="scientific">Nostoc linckia z8</name>
    <dbReference type="NCBI Taxonomy" id="1628746"/>
    <lineage>
        <taxon>Bacteria</taxon>
        <taxon>Bacillati</taxon>
        <taxon>Cyanobacteriota</taxon>
        <taxon>Cyanophyceae</taxon>
        <taxon>Nostocales</taxon>
        <taxon>Nostocaceae</taxon>
        <taxon>Nostoc</taxon>
    </lineage>
</organism>
<dbReference type="GO" id="GO:0016757">
    <property type="term" value="F:glycosyltransferase activity"/>
    <property type="evidence" value="ECO:0007669"/>
    <property type="project" value="TreeGrafter"/>
</dbReference>
<evidence type="ECO:0000256" key="1">
    <source>
        <dbReference type="ARBA" id="ARBA00022679"/>
    </source>
</evidence>
<dbReference type="EMBL" id="LAHD01000029">
    <property type="protein sequence ID" value="PHK04121.1"/>
    <property type="molecule type" value="Genomic_DNA"/>
</dbReference>
<evidence type="ECO:0000313" key="3">
    <source>
        <dbReference type="Proteomes" id="UP000222310"/>
    </source>
</evidence>
<dbReference type="PANTHER" id="PTHR46401:SF2">
    <property type="entry name" value="GLYCOSYLTRANSFERASE WBBK-RELATED"/>
    <property type="match status" value="1"/>
</dbReference>
<dbReference type="Gene3D" id="3.40.50.2000">
    <property type="entry name" value="Glycogen Phosphorylase B"/>
    <property type="match status" value="2"/>
</dbReference>
<dbReference type="SUPFAM" id="SSF53756">
    <property type="entry name" value="UDP-Glycosyltransferase/glycogen phosphorylase"/>
    <property type="match status" value="1"/>
</dbReference>
<name>A0A9Q6ELQ9_NOSLI</name>
<dbReference type="AlphaFoldDB" id="A0A9Q6ELQ9"/>
<accession>A0A9Q6ELQ9</accession>
<protein>
    <submittedName>
        <fullName evidence="2">Glycosyltransferase</fullName>
    </submittedName>
</protein>
<comment type="caution">
    <text evidence="2">The sequence shown here is derived from an EMBL/GenBank/DDBJ whole genome shotgun (WGS) entry which is preliminary data.</text>
</comment>
<dbReference type="PANTHER" id="PTHR46401">
    <property type="entry name" value="GLYCOSYLTRANSFERASE WBBK-RELATED"/>
    <property type="match status" value="1"/>
</dbReference>
<evidence type="ECO:0000313" key="2">
    <source>
        <dbReference type="EMBL" id="PHK04121.1"/>
    </source>
</evidence>
<keyword evidence="1" id="KW-0808">Transferase</keyword>
<reference evidence="2 3" key="1">
    <citation type="submission" date="2015-02" db="EMBL/GenBank/DDBJ databases">
        <title>Nostoc linckia genome annotation.</title>
        <authorList>
            <person name="Zhou Z."/>
        </authorList>
    </citation>
    <scope>NUCLEOTIDE SEQUENCE [LARGE SCALE GENOMIC DNA]</scope>
    <source>
        <strain evidence="3">z8</strain>
    </source>
</reference>
<dbReference type="GO" id="GO:0009103">
    <property type="term" value="P:lipopolysaccharide biosynthetic process"/>
    <property type="evidence" value="ECO:0007669"/>
    <property type="project" value="TreeGrafter"/>
</dbReference>
<dbReference type="Proteomes" id="UP000222310">
    <property type="component" value="Unassembled WGS sequence"/>
</dbReference>
<dbReference type="Pfam" id="PF13692">
    <property type="entry name" value="Glyco_trans_1_4"/>
    <property type="match status" value="1"/>
</dbReference>